<accession>A0A7S3EYM8</accession>
<organism evidence="1">
    <name type="scientific">Haptolina ericina</name>
    <dbReference type="NCBI Taxonomy" id="156174"/>
    <lineage>
        <taxon>Eukaryota</taxon>
        <taxon>Haptista</taxon>
        <taxon>Haptophyta</taxon>
        <taxon>Prymnesiophyceae</taxon>
        <taxon>Prymnesiales</taxon>
        <taxon>Prymnesiaceae</taxon>
        <taxon>Haptolina</taxon>
    </lineage>
</organism>
<name>A0A7S3EYM8_9EUKA</name>
<sequence length="110" mass="11702">MDVERPSRTVGDFGGRLFGCQAARAPMGAFLSKAPPHAACGALQRARKHARSRALTAALPPCAQAMAASSTWSRVATQSYIDGALQRNARIGLEQQLLADDMGRPRASPR</sequence>
<evidence type="ECO:0000313" key="1">
    <source>
        <dbReference type="EMBL" id="CAE0116440.1"/>
    </source>
</evidence>
<dbReference type="EMBL" id="HBHX01030720">
    <property type="protein sequence ID" value="CAE0116440.1"/>
    <property type="molecule type" value="Transcribed_RNA"/>
</dbReference>
<reference evidence="1" key="1">
    <citation type="submission" date="2021-01" db="EMBL/GenBank/DDBJ databases">
        <authorList>
            <person name="Corre E."/>
            <person name="Pelletier E."/>
            <person name="Niang G."/>
            <person name="Scheremetjew M."/>
            <person name="Finn R."/>
            <person name="Kale V."/>
            <person name="Holt S."/>
            <person name="Cochrane G."/>
            <person name="Meng A."/>
            <person name="Brown T."/>
            <person name="Cohen L."/>
        </authorList>
    </citation>
    <scope>NUCLEOTIDE SEQUENCE</scope>
    <source>
        <strain evidence="1">CCMP281</strain>
    </source>
</reference>
<dbReference type="AlphaFoldDB" id="A0A7S3EYM8"/>
<proteinExistence type="predicted"/>
<protein>
    <submittedName>
        <fullName evidence="1">Uncharacterized protein</fullName>
    </submittedName>
</protein>
<gene>
    <name evidence="1" type="ORF">HERI1096_LOCUS17125</name>
</gene>